<keyword evidence="2" id="KW-0812">Transmembrane</keyword>
<organism evidence="3 4">
    <name type="scientific">Pseudarthrobacter equi</name>
    <dbReference type="NCBI Taxonomy" id="728066"/>
    <lineage>
        <taxon>Bacteria</taxon>
        <taxon>Bacillati</taxon>
        <taxon>Actinomycetota</taxon>
        <taxon>Actinomycetes</taxon>
        <taxon>Micrococcales</taxon>
        <taxon>Micrococcaceae</taxon>
        <taxon>Pseudarthrobacter</taxon>
    </lineage>
</organism>
<dbReference type="Proteomes" id="UP000198751">
    <property type="component" value="Chromosome I"/>
</dbReference>
<keyword evidence="2" id="KW-1133">Transmembrane helix</keyword>
<keyword evidence="4" id="KW-1185">Reference proteome</keyword>
<reference evidence="4" key="1">
    <citation type="submission" date="2016-10" db="EMBL/GenBank/DDBJ databases">
        <authorList>
            <person name="Varghese N."/>
            <person name="Submissions S."/>
        </authorList>
    </citation>
    <scope>NUCLEOTIDE SEQUENCE [LARGE SCALE GENOMIC DNA]</scope>
    <source>
        <strain evidence="4">IMMIB L-1606</strain>
    </source>
</reference>
<sequence>METLKKIVRNQYFPAGAVLAAVILFWLVAILGGLSLLHNNQPPLTTLTWMLFVYTAAVLTPLAGLLAAVDLIRRWRRNRAAMANPADAFVPAENAVNEDGVIEYALDEESAGQANVAPAAQATARESSAAEPAAGSSAQDSAPYDHAQSTAPEAREHQDRPATPPRPAGQPLGSGKKPKQPGGRQAA</sequence>
<keyword evidence="2" id="KW-0472">Membrane</keyword>
<dbReference type="AlphaFoldDB" id="A0A1H1WWQ7"/>
<protein>
    <submittedName>
        <fullName evidence="3">Uncharacterized protein</fullName>
    </submittedName>
</protein>
<feature type="transmembrane region" description="Helical" evidence="2">
    <location>
        <begin position="49"/>
        <end position="72"/>
    </location>
</feature>
<feature type="region of interest" description="Disordered" evidence="1">
    <location>
        <begin position="113"/>
        <end position="187"/>
    </location>
</feature>
<gene>
    <name evidence="3" type="ORF">SAMN04489743_1468</name>
</gene>
<evidence type="ECO:0000313" key="4">
    <source>
        <dbReference type="Proteomes" id="UP000198751"/>
    </source>
</evidence>
<evidence type="ECO:0000256" key="2">
    <source>
        <dbReference type="SAM" id="Phobius"/>
    </source>
</evidence>
<evidence type="ECO:0000313" key="3">
    <source>
        <dbReference type="EMBL" id="SDT01628.1"/>
    </source>
</evidence>
<name>A0A1H1WWQ7_9MICC</name>
<proteinExistence type="predicted"/>
<feature type="compositionally biased region" description="Low complexity" evidence="1">
    <location>
        <begin position="113"/>
        <end position="138"/>
    </location>
</feature>
<evidence type="ECO:0000256" key="1">
    <source>
        <dbReference type="SAM" id="MobiDB-lite"/>
    </source>
</evidence>
<dbReference type="RefSeq" id="WP_231994472.1">
    <property type="nucleotide sequence ID" value="NZ_LT629779.1"/>
</dbReference>
<feature type="transmembrane region" description="Helical" evidence="2">
    <location>
        <begin position="12"/>
        <end position="37"/>
    </location>
</feature>
<dbReference type="EMBL" id="LT629779">
    <property type="protein sequence ID" value="SDT01628.1"/>
    <property type="molecule type" value="Genomic_DNA"/>
</dbReference>
<accession>A0A1H1WWQ7</accession>